<dbReference type="EMBL" id="JANVFO010000154">
    <property type="protein sequence ID" value="KAJ3709872.1"/>
    <property type="molecule type" value="Genomic_DNA"/>
</dbReference>
<name>A0AA38J532_9AGAR</name>
<organism evidence="1 2">
    <name type="scientific">Lentinula guzmanii</name>
    <dbReference type="NCBI Taxonomy" id="2804957"/>
    <lineage>
        <taxon>Eukaryota</taxon>
        <taxon>Fungi</taxon>
        <taxon>Dikarya</taxon>
        <taxon>Basidiomycota</taxon>
        <taxon>Agaricomycotina</taxon>
        <taxon>Agaricomycetes</taxon>
        <taxon>Agaricomycetidae</taxon>
        <taxon>Agaricales</taxon>
        <taxon>Marasmiineae</taxon>
        <taxon>Omphalotaceae</taxon>
        <taxon>Lentinula</taxon>
    </lineage>
</organism>
<proteinExistence type="predicted"/>
<dbReference type="AlphaFoldDB" id="A0AA38J532"/>
<reference evidence="1" key="1">
    <citation type="submission" date="2022-08" db="EMBL/GenBank/DDBJ databases">
        <authorList>
            <consortium name="DOE Joint Genome Institute"/>
            <person name="Min B."/>
            <person name="Sierra-Patev S."/>
            <person name="Naranjo-Ortiz M."/>
            <person name="Looney B."/>
            <person name="Konkel Z."/>
            <person name="Slot J.C."/>
            <person name="Sakamoto Y."/>
            <person name="Steenwyk J.L."/>
            <person name="Rokas A."/>
            <person name="Carro J."/>
            <person name="Camarero S."/>
            <person name="Ferreira P."/>
            <person name="Molpeceres G."/>
            <person name="Ruiz-duenas F.J."/>
            <person name="Serrano A."/>
            <person name="Henrissat B."/>
            <person name="Drula E."/>
            <person name="Hughes K.W."/>
            <person name="Mata J.L."/>
            <person name="Ishikawa N.K."/>
            <person name="Vargas-Isla R."/>
            <person name="Ushijima S."/>
            <person name="Smith C.A."/>
            <person name="Ahrendt S."/>
            <person name="Andreopoulos W."/>
            <person name="He G."/>
            <person name="LaButti K."/>
            <person name="Lipzen A."/>
            <person name="Ng V."/>
            <person name="Riley R."/>
            <person name="Sandor L."/>
            <person name="Barry K."/>
            <person name="Martinez A.T."/>
            <person name="Xiao Y."/>
            <person name="Gibbons J.G."/>
            <person name="Terashima K."/>
            <person name="Hibbett D.S."/>
            <person name="Grigoriev I.V."/>
        </authorList>
    </citation>
    <scope>NUCLEOTIDE SEQUENCE</scope>
    <source>
        <strain evidence="1">ET3784</strain>
    </source>
</reference>
<evidence type="ECO:0000313" key="1">
    <source>
        <dbReference type="EMBL" id="KAJ3709872.1"/>
    </source>
</evidence>
<reference evidence="1" key="2">
    <citation type="journal article" date="2023" name="Proc. Natl. Acad. Sci. U.S.A.">
        <title>A global phylogenomic analysis of the shiitake genus Lentinula.</title>
        <authorList>
            <person name="Sierra-Patev S."/>
            <person name="Min B."/>
            <person name="Naranjo-Ortiz M."/>
            <person name="Looney B."/>
            <person name="Konkel Z."/>
            <person name="Slot J.C."/>
            <person name="Sakamoto Y."/>
            <person name="Steenwyk J.L."/>
            <person name="Rokas A."/>
            <person name="Carro J."/>
            <person name="Camarero S."/>
            <person name="Ferreira P."/>
            <person name="Molpeceres G."/>
            <person name="Ruiz-Duenas F.J."/>
            <person name="Serrano A."/>
            <person name="Henrissat B."/>
            <person name="Drula E."/>
            <person name="Hughes K.W."/>
            <person name="Mata J.L."/>
            <person name="Ishikawa N.K."/>
            <person name="Vargas-Isla R."/>
            <person name="Ushijima S."/>
            <person name="Smith C.A."/>
            <person name="Donoghue J."/>
            <person name="Ahrendt S."/>
            <person name="Andreopoulos W."/>
            <person name="He G."/>
            <person name="LaButti K."/>
            <person name="Lipzen A."/>
            <person name="Ng V."/>
            <person name="Riley R."/>
            <person name="Sandor L."/>
            <person name="Barry K."/>
            <person name="Martinez A.T."/>
            <person name="Xiao Y."/>
            <person name="Gibbons J.G."/>
            <person name="Terashima K."/>
            <person name="Grigoriev I.V."/>
            <person name="Hibbett D."/>
        </authorList>
    </citation>
    <scope>NUCLEOTIDE SEQUENCE</scope>
    <source>
        <strain evidence="1">ET3784</strain>
    </source>
</reference>
<gene>
    <name evidence="1" type="ORF">DFJ43DRAFT_184868</name>
</gene>
<dbReference type="Proteomes" id="UP001176059">
    <property type="component" value="Unassembled WGS sequence"/>
</dbReference>
<sequence>QQSSTAPQSLGFNGFCKGAYSYHFHNFWWKPFDPTRNRPDLGARFGVGERMARSALQGKSVSFGAAAAEERKNIDEAEETVESDKRDLDWSAVLKRTFESYIRSERPNLYGEWLQW</sequence>
<protein>
    <submittedName>
        <fullName evidence="1">Uncharacterized protein</fullName>
    </submittedName>
</protein>
<feature type="non-terminal residue" evidence="1">
    <location>
        <position position="1"/>
    </location>
</feature>
<evidence type="ECO:0000313" key="2">
    <source>
        <dbReference type="Proteomes" id="UP001176059"/>
    </source>
</evidence>
<comment type="caution">
    <text evidence="1">The sequence shown here is derived from an EMBL/GenBank/DDBJ whole genome shotgun (WGS) entry which is preliminary data.</text>
</comment>
<keyword evidence="2" id="KW-1185">Reference proteome</keyword>
<accession>A0AA38J532</accession>